<dbReference type="SUPFAM" id="SSF52058">
    <property type="entry name" value="L domain-like"/>
    <property type="match status" value="1"/>
</dbReference>
<dbReference type="PANTHER" id="PTHR45836">
    <property type="entry name" value="SLIT HOMOLOG"/>
    <property type="match status" value="1"/>
</dbReference>
<feature type="region of interest" description="Disordered" evidence="11">
    <location>
        <begin position="894"/>
        <end position="913"/>
    </location>
</feature>
<dbReference type="Pfam" id="PF12661">
    <property type="entry name" value="hEGF"/>
    <property type="match status" value="2"/>
</dbReference>
<dbReference type="InterPro" id="IPR000152">
    <property type="entry name" value="EGF-type_Asp/Asn_hydroxyl_site"/>
</dbReference>
<dbReference type="FunFam" id="3.80.10.10:FF:000770">
    <property type="entry name" value="Uncharacterized protein"/>
    <property type="match status" value="1"/>
</dbReference>
<keyword evidence="16" id="KW-1185">Reference proteome</keyword>
<dbReference type="InterPro" id="IPR051355">
    <property type="entry name" value="Notch/Slit_guidance"/>
</dbReference>
<keyword evidence="6" id="KW-0732">Signal</keyword>
<dbReference type="SMART" id="SM00082">
    <property type="entry name" value="LRRCT"/>
    <property type="match status" value="3"/>
</dbReference>
<keyword evidence="8 10" id="KW-1015">Disulfide bond</keyword>
<keyword evidence="9" id="KW-0325">Glycoprotein</keyword>
<dbReference type="PROSITE" id="PS01187">
    <property type="entry name" value="EGF_CA"/>
    <property type="match status" value="2"/>
</dbReference>
<dbReference type="SMART" id="SM00179">
    <property type="entry name" value="EGF_CA"/>
    <property type="match status" value="7"/>
</dbReference>
<feature type="domain" description="EGF-like" evidence="14">
    <location>
        <begin position="537"/>
        <end position="573"/>
    </location>
</feature>
<dbReference type="InterPro" id="IPR032675">
    <property type="entry name" value="LRR_dom_sf"/>
</dbReference>
<evidence type="ECO:0000256" key="8">
    <source>
        <dbReference type="ARBA" id="ARBA00023157"/>
    </source>
</evidence>
<dbReference type="PROSITE" id="PS50026">
    <property type="entry name" value="EGF_3"/>
    <property type="match status" value="7"/>
</dbReference>
<dbReference type="GO" id="GO:0048608">
    <property type="term" value="P:reproductive structure development"/>
    <property type="evidence" value="ECO:0007669"/>
    <property type="project" value="UniProtKB-ARBA"/>
</dbReference>
<feature type="domain" description="EGF-like" evidence="14">
    <location>
        <begin position="659"/>
        <end position="696"/>
    </location>
</feature>
<evidence type="ECO:0000256" key="10">
    <source>
        <dbReference type="PROSITE-ProRule" id="PRU00076"/>
    </source>
</evidence>
<evidence type="ECO:0000256" key="7">
    <source>
        <dbReference type="ARBA" id="ARBA00022737"/>
    </source>
</evidence>
<dbReference type="InterPro" id="IPR006207">
    <property type="entry name" value="Cys_knot_C"/>
</dbReference>
<dbReference type="PROSITE" id="PS00022">
    <property type="entry name" value="EGF_1"/>
    <property type="match status" value="7"/>
</dbReference>
<dbReference type="GO" id="GO:0007548">
    <property type="term" value="P:sex differentiation"/>
    <property type="evidence" value="ECO:0007669"/>
    <property type="project" value="UniProtKB-ARBA"/>
</dbReference>
<dbReference type="CDD" id="cd00110">
    <property type="entry name" value="LamG"/>
    <property type="match status" value="1"/>
</dbReference>
<dbReference type="Pfam" id="PF01462">
    <property type="entry name" value="LRRNT"/>
    <property type="match status" value="1"/>
</dbReference>
<evidence type="ECO:0000256" key="3">
    <source>
        <dbReference type="ARBA" id="ARBA00022525"/>
    </source>
</evidence>
<feature type="disulfide bond" evidence="10">
    <location>
        <begin position="952"/>
        <end position="962"/>
    </location>
</feature>
<dbReference type="EMBL" id="JAWQEG010007721">
    <property type="protein sequence ID" value="KAK3851806.1"/>
    <property type="molecule type" value="Genomic_DNA"/>
</dbReference>
<keyword evidence="2" id="KW-0217">Developmental protein</keyword>
<organism evidence="15 16">
    <name type="scientific">Petrolisthes cinctipes</name>
    <name type="common">Flat porcelain crab</name>
    <dbReference type="NCBI Taxonomy" id="88211"/>
    <lineage>
        <taxon>Eukaryota</taxon>
        <taxon>Metazoa</taxon>
        <taxon>Ecdysozoa</taxon>
        <taxon>Arthropoda</taxon>
        <taxon>Crustacea</taxon>
        <taxon>Multicrustacea</taxon>
        <taxon>Malacostraca</taxon>
        <taxon>Eumalacostraca</taxon>
        <taxon>Eucarida</taxon>
        <taxon>Decapoda</taxon>
        <taxon>Pleocyemata</taxon>
        <taxon>Anomura</taxon>
        <taxon>Galatheoidea</taxon>
        <taxon>Porcellanidae</taxon>
        <taxon>Petrolisthes</taxon>
    </lineage>
</organism>
<dbReference type="PROSITE" id="PS01186">
    <property type="entry name" value="EGF_2"/>
    <property type="match status" value="5"/>
</dbReference>
<dbReference type="GO" id="GO:0048495">
    <property type="term" value="F:Roundabout binding"/>
    <property type="evidence" value="ECO:0007669"/>
    <property type="project" value="TreeGrafter"/>
</dbReference>
<dbReference type="PROSITE" id="PS01185">
    <property type="entry name" value="CTCK_1"/>
    <property type="match status" value="1"/>
</dbReference>
<keyword evidence="3" id="KW-0964">Secreted</keyword>
<dbReference type="FunFam" id="2.60.120.200:FF:000134">
    <property type="entry name" value="Slit 2"/>
    <property type="match status" value="1"/>
</dbReference>
<dbReference type="SMART" id="SM00369">
    <property type="entry name" value="LRR_TYP"/>
    <property type="match status" value="6"/>
</dbReference>
<name>A0AAE1BJB4_PETCI</name>
<dbReference type="PROSITE" id="PS50025">
    <property type="entry name" value="LAM_G_DOMAIN"/>
    <property type="match status" value="1"/>
</dbReference>
<feature type="domain" description="EGF-like" evidence="14">
    <location>
        <begin position="461"/>
        <end position="496"/>
    </location>
</feature>
<dbReference type="SUPFAM" id="SSF49899">
    <property type="entry name" value="Concanavalin A-like lectins/glucanases"/>
    <property type="match status" value="1"/>
</dbReference>
<dbReference type="Proteomes" id="UP001286313">
    <property type="component" value="Unassembled WGS sequence"/>
</dbReference>
<dbReference type="InterPro" id="IPR000372">
    <property type="entry name" value="LRRNT"/>
</dbReference>
<dbReference type="Pfam" id="PF13855">
    <property type="entry name" value="LRR_8"/>
    <property type="match status" value="2"/>
</dbReference>
<dbReference type="Gene3D" id="2.10.25.10">
    <property type="entry name" value="Laminin"/>
    <property type="match status" value="7"/>
</dbReference>
<dbReference type="GO" id="GO:0022407">
    <property type="term" value="P:regulation of cell-cell adhesion"/>
    <property type="evidence" value="ECO:0007669"/>
    <property type="project" value="UniProtKB-ARBA"/>
</dbReference>
<feature type="domain" description="EGF-like" evidence="14">
    <location>
        <begin position="948"/>
        <end position="988"/>
    </location>
</feature>
<evidence type="ECO:0000313" key="15">
    <source>
        <dbReference type="EMBL" id="KAK3851806.1"/>
    </source>
</evidence>
<dbReference type="GO" id="GO:0010160">
    <property type="term" value="P:formation of animal organ boundary"/>
    <property type="evidence" value="ECO:0007669"/>
    <property type="project" value="UniProtKB-ARBA"/>
</dbReference>
<dbReference type="Gene3D" id="3.80.10.10">
    <property type="entry name" value="Ribonuclease Inhibitor"/>
    <property type="match status" value="3"/>
</dbReference>
<dbReference type="InterPro" id="IPR001881">
    <property type="entry name" value="EGF-like_Ca-bd_dom"/>
</dbReference>
<feature type="domain" description="CTCK" evidence="12">
    <location>
        <begin position="993"/>
        <end position="1064"/>
    </location>
</feature>
<keyword evidence="7" id="KW-0677">Repeat</keyword>
<dbReference type="FunFam" id="2.10.25.10:FF:000054">
    <property type="entry name" value="Slit guidance ligand 2"/>
    <property type="match status" value="1"/>
</dbReference>
<dbReference type="CDD" id="cd00054">
    <property type="entry name" value="EGF_CA"/>
    <property type="match status" value="5"/>
</dbReference>
<dbReference type="InterPro" id="IPR013320">
    <property type="entry name" value="ConA-like_dom_sf"/>
</dbReference>
<dbReference type="InterPro" id="IPR013032">
    <property type="entry name" value="EGF-like_CS"/>
</dbReference>
<dbReference type="SUPFAM" id="SSF57196">
    <property type="entry name" value="EGF/Laminin"/>
    <property type="match status" value="6"/>
</dbReference>
<gene>
    <name evidence="15" type="ORF">Pcinc_041570</name>
</gene>
<dbReference type="SMART" id="SM00181">
    <property type="entry name" value="EGF"/>
    <property type="match status" value="7"/>
</dbReference>
<proteinExistence type="predicted"/>
<keyword evidence="4 10" id="KW-0245">EGF-like domain</keyword>
<dbReference type="InterPro" id="IPR000483">
    <property type="entry name" value="Cys-rich_flank_reg_C"/>
</dbReference>
<dbReference type="InterPro" id="IPR003591">
    <property type="entry name" value="Leu-rich_rpt_typical-subtyp"/>
</dbReference>
<evidence type="ECO:0000256" key="6">
    <source>
        <dbReference type="ARBA" id="ARBA00022729"/>
    </source>
</evidence>
<dbReference type="GO" id="GO:0005509">
    <property type="term" value="F:calcium ion binding"/>
    <property type="evidence" value="ECO:0007669"/>
    <property type="project" value="InterPro"/>
</dbReference>
<evidence type="ECO:0000259" key="14">
    <source>
        <dbReference type="PROSITE" id="PS50026"/>
    </source>
</evidence>
<evidence type="ECO:0000259" key="13">
    <source>
        <dbReference type="PROSITE" id="PS50025"/>
    </source>
</evidence>
<feature type="domain" description="Laminin G" evidence="13">
    <location>
        <begin position="699"/>
        <end position="871"/>
    </location>
</feature>
<dbReference type="GO" id="GO:0007411">
    <property type="term" value="P:axon guidance"/>
    <property type="evidence" value="ECO:0007669"/>
    <property type="project" value="TreeGrafter"/>
</dbReference>
<feature type="disulfide bond" evidence="10">
    <location>
        <begin position="525"/>
        <end position="534"/>
    </location>
</feature>
<evidence type="ECO:0000256" key="11">
    <source>
        <dbReference type="SAM" id="MobiDB-lite"/>
    </source>
</evidence>
<feature type="disulfide bond" evidence="10">
    <location>
        <begin position="641"/>
        <end position="650"/>
    </location>
</feature>
<dbReference type="InterPro" id="IPR001791">
    <property type="entry name" value="Laminin_G"/>
</dbReference>
<dbReference type="Pfam" id="PF00008">
    <property type="entry name" value="EGF"/>
    <property type="match status" value="4"/>
</dbReference>
<dbReference type="Gene3D" id="2.60.120.200">
    <property type="match status" value="1"/>
</dbReference>
<dbReference type="GO" id="GO:0048568">
    <property type="term" value="P:embryonic organ development"/>
    <property type="evidence" value="ECO:0007669"/>
    <property type="project" value="UniProtKB-ARBA"/>
</dbReference>
<feature type="disulfide bond" evidence="10">
    <location>
        <begin position="486"/>
        <end position="495"/>
    </location>
</feature>
<evidence type="ECO:0000256" key="1">
    <source>
        <dbReference type="ARBA" id="ARBA00004613"/>
    </source>
</evidence>
<feature type="domain" description="EGF-like" evidence="14">
    <location>
        <begin position="575"/>
        <end position="613"/>
    </location>
</feature>
<dbReference type="InterPro" id="IPR001611">
    <property type="entry name" value="Leu-rich_rpt"/>
</dbReference>
<dbReference type="InterPro" id="IPR018097">
    <property type="entry name" value="EGF_Ca-bd_CS"/>
</dbReference>
<evidence type="ECO:0008006" key="17">
    <source>
        <dbReference type="Google" id="ProtNLM"/>
    </source>
</evidence>
<keyword evidence="5" id="KW-0433">Leucine-rich repeat</keyword>
<dbReference type="InterPro" id="IPR000742">
    <property type="entry name" value="EGF"/>
</dbReference>
<evidence type="ECO:0000256" key="4">
    <source>
        <dbReference type="ARBA" id="ARBA00022536"/>
    </source>
</evidence>
<feature type="disulfide bond" evidence="10">
    <location>
        <begin position="686"/>
        <end position="695"/>
    </location>
</feature>
<comment type="caution">
    <text evidence="10">Lacks conserved residue(s) required for the propagation of feature annotation.</text>
</comment>
<feature type="domain" description="EGF-like" evidence="14">
    <location>
        <begin position="498"/>
        <end position="535"/>
    </location>
</feature>
<dbReference type="PANTHER" id="PTHR45836:SF4">
    <property type="entry name" value="PROTEIN SLIT"/>
    <property type="match status" value="1"/>
</dbReference>
<dbReference type="Pfam" id="PF00054">
    <property type="entry name" value="Laminin_G_1"/>
    <property type="match status" value="1"/>
</dbReference>
<dbReference type="AlphaFoldDB" id="A0AAE1BJB4"/>
<feature type="disulfide bond" evidence="10">
    <location>
        <begin position="978"/>
        <end position="987"/>
    </location>
</feature>
<comment type="caution">
    <text evidence="15">The sequence shown here is derived from an EMBL/GenBank/DDBJ whole genome shotgun (WGS) entry which is preliminary data.</text>
</comment>
<dbReference type="PROSITE" id="PS51450">
    <property type="entry name" value="LRR"/>
    <property type="match status" value="2"/>
</dbReference>
<dbReference type="GO" id="GO:0005576">
    <property type="term" value="C:extracellular region"/>
    <property type="evidence" value="ECO:0007669"/>
    <property type="project" value="UniProtKB-SubCell"/>
</dbReference>
<dbReference type="FunFam" id="2.10.25.10:FF:000045">
    <property type="entry name" value="Slit guidance ligand 2"/>
    <property type="match status" value="1"/>
</dbReference>
<feature type="non-terminal residue" evidence="15">
    <location>
        <position position="1"/>
    </location>
</feature>
<accession>A0AAE1BJB4</accession>
<dbReference type="FunFam" id="3.80.10.10:FF:000004">
    <property type="entry name" value="Slit guidance ligand 2"/>
    <property type="match status" value="1"/>
</dbReference>
<feature type="disulfide bond" evidence="10">
    <location>
        <begin position="603"/>
        <end position="612"/>
    </location>
</feature>
<feature type="disulfide bond" evidence="10">
    <location>
        <begin position="563"/>
        <end position="572"/>
    </location>
</feature>
<dbReference type="FunFam" id="2.10.25.10:FF:000729">
    <property type="entry name" value="Blast:Protein slit"/>
    <property type="match status" value="1"/>
</dbReference>
<dbReference type="Pfam" id="PF01463">
    <property type="entry name" value="LRRCT"/>
    <property type="match status" value="3"/>
</dbReference>
<feature type="domain" description="EGF-like" evidence="14">
    <location>
        <begin position="615"/>
        <end position="651"/>
    </location>
</feature>
<evidence type="ECO:0000256" key="2">
    <source>
        <dbReference type="ARBA" id="ARBA00022473"/>
    </source>
</evidence>
<dbReference type="FunFam" id="2.10.25.10:FF:000080">
    <property type="entry name" value="Neurogenic locus notch 1"/>
    <property type="match status" value="1"/>
</dbReference>
<comment type="subcellular location">
    <subcellularLocation>
        <location evidence="1">Secreted</location>
    </subcellularLocation>
</comment>
<evidence type="ECO:0000313" key="16">
    <source>
        <dbReference type="Proteomes" id="UP001286313"/>
    </source>
</evidence>
<dbReference type="GO" id="GO:0008201">
    <property type="term" value="F:heparin binding"/>
    <property type="evidence" value="ECO:0007669"/>
    <property type="project" value="TreeGrafter"/>
</dbReference>
<dbReference type="SMART" id="SM00013">
    <property type="entry name" value="LRRNT"/>
    <property type="match status" value="2"/>
</dbReference>
<evidence type="ECO:0000256" key="9">
    <source>
        <dbReference type="ARBA" id="ARBA00023180"/>
    </source>
</evidence>
<dbReference type="PROSITE" id="PS01225">
    <property type="entry name" value="CTCK_2"/>
    <property type="match status" value="1"/>
</dbReference>
<protein>
    <recommendedName>
        <fullName evidence="17">Protein slit</fullName>
    </recommendedName>
</protein>
<evidence type="ECO:0000259" key="12">
    <source>
        <dbReference type="PROSITE" id="PS01225"/>
    </source>
</evidence>
<sequence>HLGRNPFVCDCSIQWLSDYLEEHPIETSGARCENPRWLQRRRLNALTEERLKCTDATVALYAGECVTAEECPRGCTCRATTVDCTAGGLTHLPDTLPPHTTDLLLSDNELREVGGSGVLGQLSRLRRLVVANNQLRRVAPRAFINLPTLHHLDLSDNDLVEVSGNMFEGLTQLRTLSLADNKVTCVSPGAFTHLPALTQMNLEGNPLQCNCHMAWLAEWLRSLEASSGVPTCAAPPHLHNTLITDVSSSQFVCEGDEVGCLGVEERCPTECRCEGTMVRCSRARLKDIPEGIPSHATELYLDVNEITEVNAQRLSHLTALTRLDLSNNQIAVLQNHTFASLSQLSTLIVSYNKLQCLQRDALAGLRKLRILSLHGNDISMIPEGAFRDLVFITHIAMGANPLFCDCSLAWFSDWVKGGYLEPGIARCAEPPGMRDKLVLTTPTQAFKCVPTVPDEVLSKCDLCYTHPCENGATCRSLANRSYECNCAPAYYGNNCQYKIDACYGNPCRNFGTCKILEAGRFSCHCPTGFEGDRCEVNIDDCLGNKCENNSTCVDLVEQYRCQCHPGFTGDYCERKIPFCTKEFNPCKNGASCVDHSTHYECQCLLGFAGDNCTENVDDCTNHLCQNGASCVDGINEYTCKCINDYSGKFCEVGPAVYLQTSPCQHNDCQNGICFVPPNSKDYVCKCSPGFSGKHCEYLTRVHFGANDSYLALEPLRTQPSSNVTLHFRTSQEDGVLLYTGKSAHLAVELFKGRVRVSYDVGNYPVSNMFSYEVVNDGIWHTVELLTLKQNFTMRIDHNVARCIVNDGPNEYLRTATPLYIGGIPREVGQSAMRQWHLRDTVSFNGCMERLYLNGRLKDLGSGQQHKVAPGCGGEERVRDQGQDGADHMLLTRPAHQPLTPSTTPDDPDCHHNTSSLANEVQIHPPAPEETHFDEARESEGSQSDTVTRVDPCENHKCHRGRCKPRRRADGALDYKCRCRTGWSGRFCDQAPTCSKEQFTEYYVENGCRSRRPIKNAICSGTCGSHCCKPRRTKQRQVRLICNDGTSYKKEIEIIRKCKCRRRCY</sequence>
<reference evidence="15" key="1">
    <citation type="submission" date="2023-10" db="EMBL/GenBank/DDBJ databases">
        <title>Genome assemblies of two species of porcelain crab, Petrolisthes cinctipes and Petrolisthes manimaculis (Anomura: Porcellanidae).</title>
        <authorList>
            <person name="Angst P."/>
        </authorList>
    </citation>
    <scope>NUCLEOTIDE SEQUENCE</scope>
    <source>
        <strain evidence="15">PB745_01</strain>
        <tissue evidence="15">Gill</tissue>
    </source>
</reference>
<dbReference type="SMART" id="SM00041">
    <property type="entry name" value="CT"/>
    <property type="match status" value="1"/>
</dbReference>
<dbReference type="GO" id="GO:0009986">
    <property type="term" value="C:cell surface"/>
    <property type="evidence" value="ECO:0007669"/>
    <property type="project" value="UniProtKB-ARBA"/>
</dbReference>
<feature type="disulfide bond" evidence="10">
    <location>
        <begin position="663"/>
        <end position="673"/>
    </location>
</feature>
<dbReference type="SMART" id="SM00282">
    <property type="entry name" value="LamG"/>
    <property type="match status" value="1"/>
</dbReference>
<dbReference type="PROSITE" id="PS00010">
    <property type="entry name" value="ASX_HYDROXYL"/>
    <property type="match status" value="3"/>
</dbReference>
<evidence type="ECO:0000256" key="5">
    <source>
        <dbReference type="ARBA" id="ARBA00022614"/>
    </source>
</evidence>